<reference evidence="1 2" key="1">
    <citation type="submission" date="2016-11" db="EMBL/GenBank/DDBJ databases">
        <authorList>
            <person name="Jaros S."/>
            <person name="Januszkiewicz K."/>
            <person name="Wedrychowicz H."/>
        </authorList>
    </citation>
    <scope>NUCLEOTIDE SEQUENCE [LARGE SCALE GENOMIC DNA]</scope>
    <source>
        <strain evidence="1 2">DSM 19022</strain>
    </source>
</reference>
<accession>A0A1M6BD47</accession>
<proteinExistence type="predicted"/>
<protein>
    <submittedName>
        <fullName evidence="1">Uncharacterized protein</fullName>
    </submittedName>
</protein>
<dbReference type="EMBL" id="FQZS01000003">
    <property type="protein sequence ID" value="SHI46607.1"/>
    <property type="molecule type" value="Genomic_DNA"/>
</dbReference>
<evidence type="ECO:0000313" key="2">
    <source>
        <dbReference type="Proteomes" id="UP000184442"/>
    </source>
</evidence>
<gene>
    <name evidence="1" type="ORF">SAMN02745176_00400</name>
</gene>
<sequence>MESEDGIVEIKSPDYVKEEVKGNLSALYDADAIDGNKVEWQYTICGKEGNKTYWRLYVSSGYLWIASYVDNTADGSEIIMSIYRLTK</sequence>
<dbReference type="OrthoDB" id="3034605at2"/>
<keyword evidence="2" id="KW-1185">Reference proteome</keyword>
<organism evidence="1 2">
    <name type="scientific">Lutispora thermophila DSM 19022</name>
    <dbReference type="NCBI Taxonomy" id="1122184"/>
    <lineage>
        <taxon>Bacteria</taxon>
        <taxon>Bacillati</taxon>
        <taxon>Bacillota</taxon>
        <taxon>Clostridia</taxon>
        <taxon>Lutisporales</taxon>
        <taxon>Lutisporaceae</taxon>
        <taxon>Lutispora</taxon>
    </lineage>
</organism>
<name>A0A1M6BD47_9FIRM</name>
<evidence type="ECO:0000313" key="1">
    <source>
        <dbReference type="EMBL" id="SHI46607.1"/>
    </source>
</evidence>
<dbReference type="AlphaFoldDB" id="A0A1M6BD47"/>
<dbReference type="Proteomes" id="UP000184442">
    <property type="component" value="Unassembled WGS sequence"/>
</dbReference>
<dbReference type="RefSeq" id="WP_073023940.1">
    <property type="nucleotide sequence ID" value="NZ_FQZS01000003.1"/>
</dbReference>